<dbReference type="KEGG" id="mpri:MP3633_1278"/>
<proteinExistence type="predicted"/>
<accession>A0A859CVD5</accession>
<sequence length="40" mass="4507">MVAYDFNKNCHHNAQQDQYVLIAEQVKGLLGSAIKGLILY</sequence>
<dbReference type="AlphaFoldDB" id="A0A859CVD5"/>
<name>A0A859CVD5_9GAMM</name>
<reference evidence="1 2" key="1">
    <citation type="submission" date="2020-06" db="EMBL/GenBank/DDBJ databases">
        <authorList>
            <person name="Voronona O.L."/>
            <person name="Aksenova E.I."/>
            <person name="Kunda M.S."/>
            <person name="Semenov A.N."/>
            <person name="Ryzhova N."/>
        </authorList>
    </citation>
    <scope>NUCLEOTIDE SEQUENCE [LARGE SCALE GENOMIC DNA]</scope>
    <source>
        <strain evidence="1 2">MPKMM3633</strain>
    </source>
</reference>
<gene>
    <name evidence="1" type="ORF">MP3633_1278</name>
</gene>
<protein>
    <submittedName>
        <fullName evidence="1">Uncharacterized protein</fullName>
    </submittedName>
</protein>
<organism evidence="1 2">
    <name type="scientific">Marinomonas primoryensis</name>
    <dbReference type="NCBI Taxonomy" id="178399"/>
    <lineage>
        <taxon>Bacteria</taxon>
        <taxon>Pseudomonadati</taxon>
        <taxon>Pseudomonadota</taxon>
        <taxon>Gammaproteobacteria</taxon>
        <taxon>Oceanospirillales</taxon>
        <taxon>Oceanospirillaceae</taxon>
        <taxon>Marinomonas</taxon>
    </lineage>
</organism>
<evidence type="ECO:0000313" key="2">
    <source>
        <dbReference type="Proteomes" id="UP000509371"/>
    </source>
</evidence>
<dbReference type="Proteomes" id="UP000509371">
    <property type="component" value="Chromosome"/>
</dbReference>
<evidence type="ECO:0000313" key="1">
    <source>
        <dbReference type="EMBL" id="QKK80012.1"/>
    </source>
</evidence>
<dbReference type="EMBL" id="CP054301">
    <property type="protein sequence ID" value="QKK80012.1"/>
    <property type="molecule type" value="Genomic_DNA"/>
</dbReference>